<organism evidence="2">
    <name type="scientific">Desulfofervidus auxilii</name>
    <dbReference type="NCBI Taxonomy" id="1621989"/>
    <lineage>
        <taxon>Bacteria</taxon>
        <taxon>Pseudomonadati</taxon>
        <taxon>Thermodesulfobacteriota</taxon>
        <taxon>Candidatus Desulfofervidia</taxon>
        <taxon>Candidatus Desulfofervidales</taxon>
        <taxon>Candidatus Desulfofervidaceae</taxon>
        <taxon>Candidatus Desulfofervidus</taxon>
    </lineage>
</organism>
<dbReference type="Proteomes" id="UP000886289">
    <property type="component" value="Unassembled WGS sequence"/>
</dbReference>
<proteinExistence type="predicted"/>
<feature type="coiled-coil region" evidence="1">
    <location>
        <begin position="51"/>
        <end position="81"/>
    </location>
</feature>
<protein>
    <submittedName>
        <fullName evidence="2">Uncharacterized protein</fullName>
    </submittedName>
</protein>
<name>A0A7C0Y637_DESA2</name>
<reference evidence="2" key="1">
    <citation type="journal article" date="2020" name="mSystems">
        <title>Genome- and Community-Level Interaction Insights into Carbon Utilization and Element Cycling Functions of Hydrothermarchaeota in Hydrothermal Sediment.</title>
        <authorList>
            <person name="Zhou Z."/>
            <person name="Liu Y."/>
            <person name="Xu W."/>
            <person name="Pan J."/>
            <person name="Luo Z.H."/>
            <person name="Li M."/>
        </authorList>
    </citation>
    <scope>NUCLEOTIDE SEQUENCE [LARGE SCALE GENOMIC DNA]</scope>
    <source>
        <strain evidence="2">HyVt-233</strain>
    </source>
</reference>
<accession>A0A7C0Y637</accession>
<dbReference type="EMBL" id="DRBS01000062">
    <property type="protein sequence ID" value="HDD43530.1"/>
    <property type="molecule type" value="Genomic_DNA"/>
</dbReference>
<evidence type="ECO:0000313" key="2">
    <source>
        <dbReference type="EMBL" id="HDD43530.1"/>
    </source>
</evidence>
<keyword evidence="1" id="KW-0175">Coiled coil</keyword>
<comment type="caution">
    <text evidence="2">The sequence shown here is derived from an EMBL/GenBank/DDBJ whole genome shotgun (WGS) entry which is preliminary data.</text>
</comment>
<sequence length="315" mass="36317">MFNMELLKKEIEMLEAEIKREADAEYAIKEAAIAREIEMGRLKEEEMIEFLKNLNISKETLEKTNEEVEKISIKALEETERLEGTPDEVLINEIEQLQNMQALGISSIMANVELGIQSHWWGSASPYYCCGSIHKHNEGGITNGGYSCPKYAISSNRMHPWVYAKGDGLFGYTDDNDVTVYNTLYFAYWPTGYEVVRPRAWVSIHGYYGIYSNDKWWNHRWAKVKLDIGIDVYQNYWVGAKWINIKNRSNDNINERGRIDRYTTIEANPLTVGPNKWVIITVTTKLRVESEGRNAWGKLSFRGSDFISASMIAIR</sequence>
<gene>
    <name evidence="2" type="ORF">ENG63_01520</name>
</gene>
<evidence type="ECO:0000256" key="1">
    <source>
        <dbReference type="SAM" id="Coils"/>
    </source>
</evidence>
<dbReference type="AlphaFoldDB" id="A0A7C0Y637"/>